<organism evidence="2 3">
    <name type="scientific">Aquimarina hainanensis</name>
    <dbReference type="NCBI Taxonomy" id="1578017"/>
    <lineage>
        <taxon>Bacteria</taxon>
        <taxon>Pseudomonadati</taxon>
        <taxon>Bacteroidota</taxon>
        <taxon>Flavobacteriia</taxon>
        <taxon>Flavobacteriales</taxon>
        <taxon>Flavobacteriaceae</taxon>
        <taxon>Aquimarina</taxon>
    </lineage>
</organism>
<keyword evidence="1" id="KW-0175">Coiled coil</keyword>
<gene>
    <name evidence="2" type="ORF">ACFSTE_18740</name>
</gene>
<sequence length="534" mass="61746">MKTKITWLLVILSSWITAQENDVFERLHSTKLDNHLFITYDGTDFFYKESHINEEETYTKIEKEEAKKFQISNDHENTLKLFLQFYNPLKYTITSSVTEEESPDYAAIISFINNLPTDFTFASEAVETAAATTGNKKYQTRSRNKQVKKRYEEVNNSIDNMYRQSPILYDWISVFANSLEGSRFSEPTYSLQLKRIIDKINGLQTVENYLFQKFKINEIRKDKEERSVNEWIQYMTANIQEATDITSFMNVLKTSNTVQRILEEKKEAARKSLQELQELLSEESLSLESVLGKKQGKTKKEKFRELTASKQLLISAVYLDKMKEQEAAITKLKELNTEMNAFLVQFQKQPSNDIEGYKMIHSDKFGWKYTKMRTYEIMGTNLTGDTKGKKRVVKITVSKSQGRIAVFGSVGLFYTPFEYKNYGISEDKVAETQGDPVYLRPAAYLNFLYKFKHGDLLYPMFQVGITQGIKTPLFPIGAGFSIRNNFSITAGPLIAFQNELGDLSIGDTADDALLKDDITTHVKWSWYLSLNYKF</sequence>
<name>A0ABW5NBE4_9FLAO</name>
<evidence type="ECO:0000313" key="2">
    <source>
        <dbReference type="EMBL" id="MFD2592882.1"/>
    </source>
</evidence>
<reference evidence="3" key="1">
    <citation type="journal article" date="2019" name="Int. J. Syst. Evol. Microbiol.">
        <title>The Global Catalogue of Microorganisms (GCM) 10K type strain sequencing project: providing services to taxonomists for standard genome sequencing and annotation.</title>
        <authorList>
            <consortium name="The Broad Institute Genomics Platform"/>
            <consortium name="The Broad Institute Genome Sequencing Center for Infectious Disease"/>
            <person name="Wu L."/>
            <person name="Ma J."/>
        </authorList>
    </citation>
    <scope>NUCLEOTIDE SEQUENCE [LARGE SCALE GENOMIC DNA]</scope>
    <source>
        <strain evidence="3">KCTC 42423</strain>
    </source>
</reference>
<accession>A0ABW5NBE4</accession>
<protein>
    <recommendedName>
        <fullName evidence="4">Outer membrane protein beta-barrel domain-containing protein</fullName>
    </recommendedName>
</protein>
<proteinExistence type="predicted"/>
<evidence type="ECO:0000256" key="1">
    <source>
        <dbReference type="SAM" id="Coils"/>
    </source>
</evidence>
<evidence type="ECO:0000313" key="3">
    <source>
        <dbReference type="Proteomes" id="UP001597459"/>
    </source>
</evidence>
<evidence type="ECO:0008006" key="4">
    <source>
        <dbReference type="Google" id="ProtNLM"/>
    </source>
</evidence>
<feature type="coiled-coil region" evidence="1">
    <location>
        <begin position="259"/>
        <end position="286"/>
    </location>
</feature>
<dbReference type="EMBL" id="JBHULX010000039">
    <property type="protein sequence ID" value="MFD2592882.1"/>
    <property type="molecule type" value="Genomic_DNA"/>
</dbReference>
<comment type="caution">
    <text evidence="2">The sequence shown here is derived from an EMBL/GenBank/DDBJ whole genome shotgun (WGS) entry which is preliminary data.</text>
</comment>
<keyword evidence="3" id="KW-1185">Reference proteome</keyword>
<dbReference type="RefSeq" id="WP_378255052.1">
    <property type="nucleotide sequence ID" value="NZ_JBHSJV010000001.1"/>
</dbReference>
<dbReference type="Proteomes" id="UP001597459">
    <property type="component" value="Unassembled WGS sequence"/>
</dbReference>